<reference evidence="1 2" key="1">
    <citation type="submission" date="2015-04" db="EMBL/GenBank/DDBJ databases">
        <authorList>
            <person name="Syromyatnikov M.Y."/>
            <person name="Popov V.N."/>
        </authorList>
    </citation>
    <scope>NUCLEOTIDE SEQUENCE [LARGE SCALE GENOMIC DNA]</scope>
</reference>
<dbReference type="Proteomes" id="UP000183832">
    <property type="component" value="Unassembled WGS sequence"/>
</dbReference>
<organism evidence="1 2">
    <name type="scientific">Clunio marinus</name>
    <dbReference type="NCBI Taxonomy" id="568069"/>
    <lineage>
        <taxon>Eukaryota</taxon>
        <taxon>Metazoa</taxon>
        <taxon>Ecdysozoa</taxon>
        <taxon>Arthropoda</taxon>
        <taxon>Hexapoda</taxon>
        <taxon>Insecta</taxon>
        <taxon>Pterygota</taxon>
        <taxon>Neoptera</taxon>
        <taxon>Endopterygota</taxon>
        <taxon>Diptera</taxon>
        <taxon>Nematocera</taxon>
        <taxon>Chironomoidea</taxon>
        <taxon>Chironomidae</taxon>
        <taxon>Clunio</taxon>
    </lineage>
</organism>
<proteinExistence type="predicted"/>
<protein>
    <submittedName>
        <fullName evidence="1">CLUMA_CG004054, isoform A</fullName>
    </submittedName>
</protein>
<dbReference type="AlphaFoldDB" id="A0A1J1HV18"/>
<evidence type="ECO:0000313" key="2">
    <source>
        <dbReference type="Proteomes" id="UP000183832"/>
    </source>
</evidence>
<dbReference type="EMBL" id="CVRI01000018">
    <property type="protein sequence ID" value="CRK90334.1"/>
    <property type="molecule type" value="Genomic_DNA"/>
</dbReference>
<gene>
    <name evidence="1" type="ORF">CLUMA_CG004054</name>
</gene>
<accession>A0A1J1HV18</accession>
<keyword evidence="2" id="KW-1185">Reference proteome</keyword>
<sequence>MLTQLNVALSRLLNIWNVPTDNKRNIKQILYNKTLGRKHQAPYALVSWCERMLKDNIKKEFLIQLTSFEAELRLSKQHHEGYKNLL</sequence>
<name>A0A1J1HV18_9DIPT</name>
<evidence type="ECO:0000313" key="1">
    <source>
        <dbReference type="EMBL" id="CRK90334.1"/>
    </source>
</evidence>